<proteinExistence type="predicted"/>
<accession>A0A5D2MPG5</accession>
<gene>
    <name evidence="1" type="ORF">ES332_A13G247400v1</name>
</gene>
<organism evidence="1 2">
    <name type="scientific">Gossypium tomentosum</name>
    <name type="common">Hawaiian cotton</name>
    <name type="synonym">Gossypium sandvicense</name>
    <dbReference type="NCBI Taxonomy" id="34277"/>
    <lineage>
        <taxon>Eukaryota</taxon>
        <taxon>Viridiplantae</taxon>
        <taxon>Streptophyta</taxon>
        <taxon>Embryophyta</taxon>
        <taxon>Tracheophyta</taxon>
        <taxon>Spermatophyta</taxon>
        <taxon>Magnoliopsida</taxon>
        <taxon>eudicotyledons</taxon>
        <taxon>Gunneridae</taxon>
        <taxon>Pentapetalae</taxon>
        <taxon>rosids</taxon>
        <taxon>malvids</taxon>
        <taxon>Malvales</taxon>
        <taxon>Malvaceae</taxon>
        <taxon>Malvoideae</taxon>
        <taxon>Gossypium</taxon>
    </lineage>
</organism>
<dbReference type="EMBL" id="CM017622">
    <property type="protein sequence ID" value="TYH93335.1"/>
    <property type="molecule type" value="Genomic_DNA"/>
</dbReference>
<protein>
    <submittedName>
        <fullName evidence="1">Uncharacterized protein</fullName>
    </submittedName>
</protein>
<reference evidence="1 2" key="1">
    <citation type="submission" date="2019-07" db="EMBL/GenBank/DDBJ databases">
        <title>WGS assembly of Gossypium tomentosum.</title>
        <authorList>
            <person name="Chen Z.J."/>
            <person name="Sreedasyam A."/>
            <person name="Ando A."/>
            <person name="Song Q."/>
            <person name="De L."/>
            <person name="Hulse-Kemp A."/>
            <person name="Ding M."/>
            <person name="Ye W."/>
            <person name="Kirkbride R."/>
            <person name="Jenkins J."/>
            <person name="Plott C."/>
            <person name="Lovell J."/>
            <person name="Lin Y.-M."/>
            <person name="Vaughn R."/>
            <person name="Liu B."/>
            <person name="Li W."/>
            <person name="Simpson S."/>
            <person name="Scheffler B."/>
            <person name="Saski C."/>
            <person name="Grover C."/>
            <person name="Hu G."/>
            <person name="Conover J."/>
            <person name="Carlson J."/>
            <person name="Shu S."/>
            <person name="Boston L."/>
            <person name="Williams M."/>
            <person name="Peterson D."/>
            <person name="Mcgee K."/>
            <person name="Jones D."/>
            <person name="Wendel J."/>
            <person name="Stelly D."/>
            <person name="Grimwood J."/>
            <person name="Schmutz J."/>
        </authorList>
    </citation>
    <scope>NUCLEOTIDE SEQUENCE [LARGE SCALE GENOMIC DNA]</scope>
    <source>
        <strain evidence="1">7179.01</strain>
    </source>
</reference>
<evidence type="ECO:0000313" key="2">
    <source>
        <dbReference type="Proteomes" id="UP000322667"/>
    </source>
</evidence>
<evidence type="ECO:0000313" key="1">
    <source>
        <dbReference type="EMBL" id="TYH93335.1"/>
    </source>
</evidence>
<sequence length="64" mass="7426">MCSFIGEGGPRPLTVVKLESNGVRGTWRQAELRLQRRGWRAALVKLNEARVCWLKSFRISWVRV</sequence>
<name>A0A5D2MPG5_GOSTO</name>
<dbReference type="Proteomes" id="UP000322667">
    <property type="component" value="Chromosome A13"/>
</dbReference>
<dbReference type="AlphaFoldDB" id="A0A5D2MPG5"/>
<keyword evidence="2" id="KW-1185">Reference proteome</keyword>